<feature type="region of interest" description="Disordered" evidence="5">
    <location>
        <begin position="197"/>
        <end position="235"/>
    </location>
</feature>
<evidence type="ECO:0000313" key="7">
    <source>
        <dbReference type="Proteomes" id="UP000749293"/>
    </source>
</evidence>
<dbReference type="OrthoDB" id="2019504at2759"/>
<dbReference type="Proteomes" id="UP000749293">
    <property type="component" value="Unassembled WGS sequence"/>
</dbReference>
<sequence>MEAQMPFIRNLASSDRKLRTTSLDSLKLFLSSRTCLTQTDALKLWKGLYYAMWMTDRPIPQQRLAADLGRLADDAPIRSPADKATWFSAFWDVLGQQWSSIDKHRLDKFLMLVRRVLAANLRLASQEEDVAAVLTSWPLDKEGDLRAVPLGLRLHVLDILVDELEREACLENDEFVQKIGQVLQSLYGCPIKQVRERSRETYSDERLPWAEKKADEDRQDVDGDDDDDEWGGFDD</sequence>
<evidence type="ECO:0000256" key="4">
    <source>
        <dbReference type="ARBA" id="ARBA00023242"/>
    </source>
</evidence>
<evidence type="ECO:0000256" key="1">
    <source>
        <dbReference type="ARBA" id="ARBA00004123"/>
    </source>
</evidence>
<evidence type="ECO:0000256" key="5">
    <source>
        <dbReference type="SAM" id="MobiDB-lite"/>
    </source>
</evidence>
<gene>
    <name evidence="6" type="ORF">GMORB2_7273</name>
</gene>
<dbReference type="EMBL" id="JAANYQ010000009">
    <property type="protein sequence ID" value="KAF4122281.1"/>
    <property type="molecule type" value="Genomic_DNA"/>
</dbReference>
<dbReference type="GO" id="GO:0005634">
    <property type="term" value="C:nucleus"/>
    <property type="evidence" value="ECO:0007669"/>
    <property type="project" value="UniProtKB-SubCell"/>
</dbReference>
<name>A0A9P5D385_9HYPO</name>
<comment type="similarity">
    <text evidence="2">Belongs to the RRP1 family.</text>
</comment>
<feature type="compositionally biased region" description="Basic and acidic residues" evidence="5">
    <location>
        <begin position="197"/>
        <end position="216"/>
    </location>
</feature>
<dbReference type="PANTHER" id="PTHR13026:SF0">
    <property type="entry name" value="RIBOSOMAL RNA PROCESSING 1B"/>
    <property type="match status" value="1"/>
</dbReference>
<dbReference type="InterPro" id="IPR010301">
    <property type="entry name" value="RRP1"/>
</dbReference>
<dbReference type="GeneID" id="55973496"/>
<feature type="compositionally biased region" description="Acidic residues" evidence="5">
    <location>
        <begin position="217"/>
        <end position="235"/>
    </location>
</feature>
<comment type="caution">
    <text evidence="6">The sequence shown here is derived from an EMBL/GenBank/DDBJ whole genome shotgun (WGS) entry which is preliminary data.</text>
</comment>
<evidence type="ECO:0000313" key="6">
    <source>
        <dbReference type="EMBL" id="KAF4122281.1"/>
    </source>
</evidence>
<dbReference type="Pfam" id="PF05997">
    <property type="entry name" value="Nop52"/>
    <property type="match status" value="1"/>
</dbReference>
<organism evidence="6 7">
    <name type="scientific">Geosmithia morbida</name>
    <dbReference type="NCBI Taxonomy" id="1094350"/>
    <lineage>
        <taxon>Eukaryota</taxon>
        <taxon>Fungi</taxon>
        <taxon>Dikarya</taxon>
        <taxon>Ascomycota</taxon>
        <taxon>Pezizomycotina</taxon>
        <taxon>Sordariomycetes</taxon>
        <taxon>Hypocreomycetidae</taxon>
        <taxon>Hypocreales</taxon>
        <taxon>Bionectriaceae</taxon>
        <taxon>Geosmithia</taxon>
    </lineage>
</organism>
<dbReference type="GO" id="GO:0030688">
    <property type="term" value="C:preribosome, small subunit precursor"/>
    <property type="evidence" value="ECO:0007669"/>
    <property type="project" value="InterPro"/>
</dbReference>
<proteinExistence type="inferred from homology"/>
<dbReference type="AlphaFoldDB" id="A0A9P5D385"/>
<keyword evidence="3" id="KW-0698">rRNA processing</keyword>
<keyword evidence="4" id="KW-0539">Nucleus</keyword>
<evidence type="ECO:0000256" key="2">
    <source>
        <dbReference type="ARBA" id="ARBA00006374"/>
    </source>
</evidence>
<keyword evidence="7" id="KW-1185">Reference proteome</keyword>
<accession>A0A9P5D385</accession>
<dbReference type="RefSeq" id="XP_035320933.1">
    <property type="nucleotide sequence ID" value="XM_035469238.1"/>
</dbReference>
<protein>
    <submittedName>
        <fullName evidence="6">Ribosomal RNA-processing protein 1</fullName>
    </submittedName>
</protein>
<dbReference type="GO" id="GO:0006364">
    <property type="term" value="P:rRNA processing"/>
    <property type="evidence" value="ECO:0007669"/>
    <property type="project" value="UniProtKB-KW"/>
</dbReference>
<comment type="subcellular location">
    <subcellularLocation>
        <location evidence="1">Nucleus</location>
    </subcellularLocation>
</comment>
<evidence type="ECO:0000256" key="3">
    <source>
        <dbReference type="ARBA" id="ARBA00022552"/>
    </source>
</evidence>
<dbReference type="PANTHER" id="PTHR13026">
    <property type="entry name" value="NNP-1 PROTEIN NOVEL NUCLEAR PROTEIN 1 NOP52"/>
    <property type="match status" value="1"/>
</dbReference>
<reference evidence="6" key="1">
    <citation type="submission" date="2020-03" db="EMBL/GenBank/DDBJ databases">
        <title>Site-based positive gene gene selection in Geosmithia morbida across the United States reveals a broad range of putative effectors and factors for local host and environmental adapation.</title>
        <authorList>
            <person name="Onufrak A."/>
            <person name="Murdoch R.W."/>
            <person name="Gazis R."/>
            <person name="Huff M."/>
            <person name="Staton M."/>
            <person name="Klingeman W."/>
            <person name="Hadziabdic D."/>
        </authorList>
    </citation>
    <scope>NUCLEOTIDE SEQUENCE</scope>
    <source>
        <strain evidence="6">1262</strain>
    </source>
</reference>